<evidence type="ECO:0000313" key="4">
    <source>
        <dbReference type="Proteomes" id="UP000599688"/>
    </source>
</evidence>
<comment type="caution">
    <text evidence="3">The sequence shown here is derived from an EMBL/GenBank/DDBJ whole genome shotgun (WGS) entry which is preliminary data.</text>
</comment>
<gene>
    <name evidence="3" type="ORF">GCM10010831_21270</name>
</gene>
<dbReference type="InterPro" id="IPR013320">
    <property type="entry name" value="ConA-like_dom_sf"/>
</dbReference>
<dbReference type="AlphaFoldDB" id="A0A917ECS0"/>
<evidence type="ECO:0000256" key="1">
    <source>
        <dbReference type="ARBA" id="ARBA00022729"/>
    </source>
</evidence>
<dbReference type="Pfam" id="PF13385">
    <property type="entry name" value="Laminin_G_3"/>
    <property type="match status" value="1"/>
</dbReference>
<evidence type="ECO:0000259" key="2">
    <source>
        <dbReference type="Pfam" id="PF18962"/>
    </source>
</evidence>
<dbReference type="GO" id="GO:0005975">
    <property type="term" value="P:carbohydrate metabolic process"/>
    <property type="evidence" value="ECO:0007669"/>
    <property type="project" value="UniProtKB-ARBA"/>
</dbReference>
<organism evidence="3 4">
    <name type="scientific">Psychroflexus salis</name>
    <dbReference type="NCBI Taxonomy" id="1526574"/>
    <lineage>
        <taxon>Bacteria</taxon>
        <taxon>Pseudomonadati</taxon>
        <taxon>Bacteroidota</taxon>
        <taxon>Flavobacteriia</taxon>
        <taxon>Flavobacteriales</taxon>
        <taxon>Flavobacteriaceae</taxon>
        <taxon>Psychroflexus</taxon>
    </lineage>
</organism>
<feature type="domain" description="Secretion system C-terminal sorting" evidence="2">
    <location>
        <begin position="261"/>
        <end position="327"/>
    </location>
</feature>
<dbReference type="Gene3D" id="2.60.120.200">
    <property type="match status" value="1"/>
</dbReference>
<name>A0A917ECS0_9FLAO</name>
<dbReference type="GO" id="GO:0004553">
    <property type="term" value="F:hydrolase activity, hydrolyzing O-glycosyl compounds"/>
    <property type="evidence" value="ECO:0007669"/>
    <property type="project" value="UniProtKB-ARBA"/>
</dbReference>
<dbReference type="SUPFAM" id="SSF49899">
    <property type="entry name" value="Concanavalin A-like lectins/glucanases"/>
    <property type="match status" value="1"/>
</dbReference>
<keyword evidence="1" id="KW-0732">Signal</keyword>
<dbReference type="Pfam" id="PF18962">
    <property type="entry name" value="Por_Secre_tail"/>
    <property type="match status" value="1"/>
</dbReference>
<dbReference type="InterPro" id="IPR026444">
    <property type="entry name" value="Secre_tail"/>
</dbReference>
<keyword evidence="4" id="KW-1185">Reference proteome</keyword>
<dbReference type="Proteomes" id="UP000599688">
    <property type="component" value="Unassembled WGS sequence"/>
</dbReference>
<protein>
    <recommendedName>
        <fullName evidence="2">Secretion system C-terminal sorting domain-containing protein</fullName>
    </recommendedName>
</protein>
<evidence type="ECO:0000313" key="3">
    <source>
        <dbReference type="EMBL" id="GGE19883.1"/>
    </source>
</evidence>
<reference evidence="3 4" key="1">
    <citation type="journal article" date="2014" name="Int. J. Syst. Evol. Microbiol.">
        <title>Complete genome sequence of Corynebacterium casei LMG S-19264T (=DSM 44701T), isolated from a smear-ripened cheese.</title>
        <authorList>
            <consortium name="US DOE Joint Genome Institute (JGI-PGF)"/>
            <person name="Walter F."/>
            <person name="Albersmeier A."/>
            <person name="Kalinowski J."/>
            <person name="Ruckert C."/>
        </authorList>
    </citation>
    <scope>NUCLEOTIDE SEQUENCE [LARGE SCALE GENOMIC DNA]</scope>
    <source>
        <strain evidence="3 4">CGMCC 1.12925</strain>
    </source>
</reference>
<accession>A0A917ECS0</accession>
<proteinExistence type="predicted"/>
<dbReference type="EMBL" id="BMGL01000012">
    <property type="protein sequence ID" value="GGE19883.1"/>
    <property type="molecule type" value="Genomic_DNA"/>
</dbReference>
<sequence>MIKIIMKKFLFVLLICITPDIFSQQSINSDLVVHYRFDNNFEDSSGNSFHATNQGSILSEDRHGNSNSAVYFNGIDSYIDLPNEDDLKPNMPFTISFWIKYASDDYQNQEVFELSYEENRNSGVYFNSEIGTNNLAINIANGAYNYVSFARKSFVSSNSIELNTWKNISVVVNNPSDMKIYSDCNETGGNYSGTANNLVYSNTIGVLGKRQRDLNSNPNFFNGYIDDFKIWDRALNPEEISSLCKNLSNNQFDNFGEKLTIYPNPSDGKLFLKTKIDFTKIIIFNQIGSKILTLNYQNEVNLNSLDNGIYFLNFIGNHNSITRKIIISK</sequence>
<dbReference type="NCBIfam" id="TIGR04183">
    <property type="entry name" value="Por_Secre_tail"/>
    <property type="match status" value="1"/>
</dbReference>